<name>A0A0R2HZP1_CARDV</name>
<dbReference type="PATRIC" id="fig|1449336.4.peg.1295"/>
<dbReference type="SUPFAM" id="SSF53822">
    <property type="entry name" value="Periplasmic binding protein-like I"/>
    <property type="match status" value="1"/>
</dbReference>
<gene>
    <name evidence="5" type="ORF">IV74_GL001269</name>
</gene>
<dbReference type="eggNOG" id="COG1609">
    <property type="taxonomic scope" value="Bacteria"/>
</dbReference>
<dbReference type="AlphaFoldDB" id="A0A0R2HZP1"/>
<dbReference type="GO" id="GO:0003700">
    <property type="term" value="F:DNA-binding transcription factor activity"/>
    <property type="evidence" value="ECO:0007669"/>
    <property type="project" value="TreeGrafter"/>
</dbReference>
<evidence type="ECO:0000313" key="6">
    <source>
        <dbReference type="Proteomes" id="UP000051658"/>
    </source>
</evidence>
<feature type="domain" description="HTH lacI-type" evidence="4">
    <location>
        <begin position="2"/>
        <end position="56"/>
    </location>
</feature>
<dbReference type="PANTHER" id="PTHR30146">
    <property type="entry name" value="LACI-RELATED TRANSCRIPTIONAL REPRESSOR"/>
    <property type="match status" value="1"/>
</dbReference>
<evidence type="ECO:0000256" key="3">
    <source>
        <dbReference type="ARBA" id="ARBA00023163"/>
    </source>
</evidence>
<reference evidence="5 6" key="1">
    <citation type="journal article" date="2015" name="Genome Announc.">
        <title>Expanding the biotechnology potential of lactobacilli through comparative genomics of 213 strains and associated genera.</title>
        <authorList>
            <person name="Sun Z."/>
            <person name="Harris H.M."/>
            <person name="McCann A."/>
            <person name="Guo C."/>
            <person name="Argimon S."/>
            <person name="Zhang W."/>
            <person name="Yang X."/>
            <person name="Jeffery I.B."/>
            <person name="Cooney J.C."/>
            <person name="Kagawa T.F."/>
            <person name="Liu W."/>
            <person name="Song Y."/>
            <person name="Salvetti E."/>
            <person name="Wrobel A."/>
            <person name="Rasinkangas P."/>
            <person name="Parkhill J."/>
            <person name="Rea M.C."/>
            <person name="O'Sullivan O."/>
            <person name="Ritari J."/>
            <person name="Douillard F.P."/>
            <person name="Paul Ross R."/>
            <person name="Yang R."/>
            <person name="Briner A.E."/>
            <person name="Felis G.E."/>
            <person name="de Vos W.M."/>
            <person name="Barrangou R."/>
            <person name="Klaenhammer T.R."/>
            <person name="Caufield P.W."/>
            <person name="Cui Y."/>
            <person name="Zhang H."/>
            <person name="O'Toole P.W."/>
        </authorList>
    </citation>
    <scope>NUCLEOTIDE SEQUENCE [LARGE SCALE GENOMIC DNA]</scope>
    <source>
        <strain evidence="5 6">DSM 20623</strain>
    </source>
</reference>
<accession>A0A0R2HZP1</accession>
<dbReference type="RefSeq" id="WP_034568196.1">
    <property type="nucleotide sequence ID" value="NZ_JQBS01000001.1"/>
</dbReference>
<dbReference type="PRINTS" id="PR00036">
    <property type="entry name" value="HTHLACI"/>
</dbReference>
<evidence type="ECO:0000256" key="1">
    <source>
        <dbReference type="ARBA" id="ARBA00023015"/>
    </source>
</evidence>
<dbReference type="InterPro" id="IPR010982">
    <property type="entry name" value="Lambda_DNA-bd_dom_sf"/>
</dbReference>
<keyword evidence="3" id="KW-0804">Transcription</keyword>
<evidence type="ECO:0000259" key="4">
    <source>
        <dbReference type="PROSITE" id="PS50932"/>
    </source>
</evidence>
<keyword evidence="2" id="KW-0238">DNA-binding</keyword>
<keyword evidence="1" id="KW-0805">Transcription regulation</keyword>
<dbReference type="CDD" id="cd06286">
    <property type="entry name" value="PBP1_CcpB-like"/>
    <property type="match status" value="1"/>
</dbReference>
<dbReference type="PROSITE" id="PS50932">
    <property type="entry name" value="HTH_LACI_2"/>
    <property type="match status" value="1"/>
</dbReference>
<dbReference type="InterPro" id="IPR000843">
    <property type="entry name" value="HTH_LacI"/>
</dbReference>
<comment type="caution">
    <text evidence="5">The sequence shown here is derived from an EMBL/GenBank/DDBJ whole genome shotgun (WGS) entry which is preliminary data.</text>
</comment>
<organism evidence="5 6">
    <name type="scientific">Carnobacterium divergens DSM 20623</name>
    <dbReference type="NCBI Taxonomy" id="1449336"/>
    <lineage>
        <taxon>Bacteria</taxon>
        <taxon>Bacillati</taxon>
        <taxon>Bacillota</taxon>
        <taxon>Bacilli</taxon>
        <taxon>Lactobacillales</taxon>
        <taxon>Carnobacteriaceae</taxon>
        <taxon>Carnobacterium</taxon>
    </lineage>
</organism>
<dbReference type="PROSITE" id="PS00356">
    <property type="entry name" value="HTH_LACI_1"/>
    <property type="match status" value="1"/>
</dbReference>
<dbReference type="GeneID" id="89589768"/>
<proteinExistence type="predicted"/>
<dbReference type="GO" id="GO:0000976">
    <property type="term" value="F:transcription cis-regulatory region binding"/>
    <property type="evidence" value="ECO:0007669"/>
    <property type="project" value="TreeGrafter"/>
</dbReference>
<dbReference type="PANTHER" id="PTHR30146:SF105">
    <property type="entry name" value="CATABOLITE CONTROL PROTEIN B"/>
    <property type="match status" value="1"/>
</dbReference>
<dbReference type="Pfam" id="PF13377">
    <property type="entry name" value="Peripla_BP_3"/>
    <property type="match status" value="1"/>
</dbReference>
<dbReference type="InterPro" id="IPR028082">
    <property type="entry name" value="Peripla_BP_I"/>
</dbReference>
<evidence type="ECO:0000313" key="5">
    <source>
        <dbReference type="EMBL" id="KRN58011.1"/>
    </source>
</evidence>
<evidence type="ECO:0000256" key="2">
    <source>
        <dbReference type="ARBA" id="ARBA00023125"/>
    </source>
</evidence>
<dbReference type="EMBL" id="JQBS01000001">
    <property type="protein sequence ID" value="KRN58011.1"/>
    <property type="molecule type" value="Genomic_DNA"/>
</dbReference>
<dbReference type="Proteomes" id="UP000051658">
    <property type="component" value="Unassembled WGS sequence"/>
</dbReference>
<dbReference type="Gene3D" id="1.10.260.40">
    <property type="entry name" value="lambda repressor-like DNA-binding domains"/>
    <property type="match status" value="1"/>
</dbReference>
<protein>
    <submittedName>
        <fullName evidence="5">Transcriptional regulator of the ntd operon</fullName>
    </submittedName>
</protein>
<sequence>MANIKDIAKAAGVSSATVSRVINQNGYVSEETRKKVELVIQQLDYVPNLNAVYLKKGATKTLGIVAPYFSDSLTVFLRGFTLSAQKEGYNVTLFMTGDDKQKELDAFEMLRRKQLDGLLLLIRLNDWKQLEPFTKYGPIVTWQRVESDHIPSVFMNHYDGYMLGLEHLYATGCRNIVNLYGSTSGLNTKSRMKAYLDFCEKYHLNPNLQPQFKGLNSSEDGEKVAHWWKEQSTKPDGFATSSDAVAAGLITEAKRLGVRVPDAFSVVGFDNIEIARLLDITTIDYPIEKQAQNAFTLIFNQLTHRENPLIPLDFHLIKRHTTK</sequence>
<dbReference type="Gene3D" id="3.40.50.2300">
    <property type="match status" value="2"/>
</dbReference>
<dbReference type="SMART" id="SM00354">
    <property type="entry name" value="HTH_LACI"/>
    <property type="match status" value="1"/>
</dbReference>
<dbReference type="InterPro" id="IPR046335">
    <property type="entry name" value="LacI/GalR-like_sensor"/>
</dbReference>
<dbReference type="SUPFAM" id="SSF47413">
    <property type="entry name" value="lambda repressor-like DNA-binding domains"/>
    <property type="match status" value="1"/>
</dbReference>
<dbReference type="Pfam" id="PF00356">
    <property type="entry name" value="LacI"/>
    <property type="match status" value="1"/>
</dbReference>
<keyword evidence="6" id="KW-1185">Reference proteome</keyword>
<dbReference type="CDD" id="cd01392">
    <property type="entry name" value="HTH_LacI"/>
    <property type="match status" value="1"/>
</dbReference>